<dbReference type="Proteomes" id="UP001267003">
    <property type="component" value="Unassembled WGS sequence"/>
</dbReference>
<dbReference type="RefSeq" id="WP_209042065.1">
    <property type="nucleotide sequence ID" value="NZ_JAGHKR010000010.1"/>
</dbReference>
<protein>
    <submittedName>
        <fullName evidence="1">Uncharacterized protein</fullName>
    </submittedName>
</protein>
<gene>
    <name evidence="1" type="ORF">RI536_01785</name>
</gene>
<reference evidence="1" key="1">
    <citation type="submission" date="2023-08" db="EMBL/GenBank/DDBJ databases">
        <authorList>
            <person name="Page C.A."/>
            <person name="Perez-Diaz I.M."/>
        </authorList>
    </citation>
    <scope>NUCLEOTIDE SEQUENCE</scope>
    <source>
        <strain evidence="1">7.8.46</strain>
    </source>
</reference>
<evidence type="ECO:0000313" key="1">
    <source>
        <dbReference type="EMBL" id="MDT6988837.1"/>
    </source>
</evidence>
<name>A0AAW8VTF4_LACPE</name>
<comment type="caution">
    <text evidence="1">The sequence shown here is derived from an EMBL/GenBank/DDBJ whole genome shotgun (WGS) entry which is preliminary data.</text>
</comment>
<proteinExistence type="predicted"/>
<dbReference type="AlphaFoldDB" id="A0AAW8VTF4"/>
<evidence type="ECO:0000313" key="2">
    <source>
        <dbReference type="Proteomes" id="UP001267003"/>
    </source>
</evidence>
<sequence>MNNEVFKYYVDELNLLTNFVKIAALDFNEALNQDDSNLIWYDLQNIVTYASDISKILWGSKGSENRNRQKFREILGADDGWEITYKNKTLRNKLEHIDENLVKFSKQPHSLIYNRNIVSNYNAGVRVNNVAYNPNKESTLRSYNLELGEYVIFGQAFNIKKACEECRTLRLKTDDIVKSGVSYENLVGQD</sequence>
<accession>A0AAW8VTF4</accession>
<dbReference type="EMBL" id="JAVLAQ010000001">
    <property type="protein sequence ID" value="MDT6988837.1"/>
    <property type="molecule type" value="Genomic_DNA"/>
</dbReference>
<organism evidence="1 2">
    <name type="scientific">Lactiplantibacillus pentosus</name>
    <name type="common">Lactobacillus pentosus</name>
    <dbReference type="NCBI Taxonomy" id="1589"/>
    <lineage>
        <taxon>Bacteria</taxon>
        <taxon>Bacillati</taxon>
        <taxon>Bacillota</taxon>
        <taxon>Bacilli</taxon>
        <taxon>Lactobacillales</taxon>
        <taxon>Lactobacillaceae</taxon>
        <taxon>Lactiplantibacillus</taxon>
    </lineage>
</organism>